<dbReference type="Proteomes" id="UP001180453">
    <property type="component" value="Unassembled WGS sequence"/>
</dbReference>
<name>A0ABU1YG87_ROSSA</name>
<gene>
    <name evidence="3" type="ORF">J2X20_000500</name>
</gene>
<keyword evidence="1" id="KW-0732">Signal</keyword>
<dbReference type="NCBIfam" id="TIGR02595">
    <property type="entry name" value="PEP_CTERM"/>
    <property type="match status" value="1"/>
</dbReference>
<evidence type="ECO:0000313" key="4">
    <source>
        <dbReference type="Proteomes" id="UP001180453"/>
    </source>
</evidence>
<proteinExistence type="predicted"/>
<evidence type="ECO:0000256" key="1">
    <source>
        <dbReference type="SAM" id="SignalP"/>
    </source>
</evidence>
<evidence type="ECO:0000259" key="2">
    <source>
        <dbReference type="Pfam" id="PF07589"/>
    </source>
</evidence>
<reference evidence="3 4" key="1">
    <citation type="submission" date="2023-07" db="EMBL/GenBank/DDBJ databases">
        <title>Sorghum-associated microbial communities from plants grown in Nebraska, USA.</title>
        <authorList>
            <person name="Schachtman D."/>
        </authorList>
    </citation>
    <scope>NUCLEOTIDE SEQUENCE [LARGE SCALE GENOMIC DNA]</scope>
    <source>
        <strain evidence="3 4">BE314</strain>
    </source>
</reference>
<dbReference type="EMBL" id="JAVDXU010000001">
    <property type="protein sequence ID" value="MDR7267871.1"/>
    <property type="molecule type" value="Genomic_DNA"/>
</dbReference>
<protein>
    <recommendedName>
        <fullName evidence="2">Ice-binding protein C-terminal domain-containing protein</fullName>
    </recommendedName>
</protein>
<sequence length="292" mass="31064">MTFPARVSRLAWLLLAASAAVSSQAAVTGRLHINGGSSFQTSGLLPDKVFTFHDEAEPPQTLFFQQSFNSSQSPPQIIYGRMANARMDGSDGVLSAYVDAELKGIPPRSDPGLGIYAEAKLNGQDYFTVTSGLLPVGALTQLSFDLDVMGNGRAFADFKVAEIFTNGGQSNKLTLSYNDPGNGLVTSTTHGSFMAKVGTSYSIEYSLTASGGVSIFGLSSANPVKFIVSDYFHTAHVYAQPDAPNVVLQTLSGHDYAQPVPEPASAWLLLAGLGLTIWVRRRRFRRAGGCAA</sequence>
<feature type="signal peptide" evidence="1">
    <location>
        <begin position="1"/>
        <end position="25"/>
    </location>
</feature>
<evidence type="ECO:0000313" key="3">
    <source>
        <dbReference type="EMBL" id="MDR7267871.1"/>
    </source>
</evidence>
<dbReference type="RefSeq" id="WP_310260402.1">
    <property type="nucleotide sequence ID" value="NZ_JAVDXU010000001.1"/>
</dbReference>
<comment type="caution">
    <text evidence="3">The sequence shown here is derived from an EMBL/GenBank/DDBJ whole genome shotgun (WGS) entry which is preliminary data.</text>
</comment>
<dbReference type="InterPro" id="IPR013424">
    <property type="entry name" value="Ice-binding_C"/>
</dbReference>
<organism evidence="3 4">
    <name type="scientific">Roseateles saccharophilus</name>
    <name type="common">Pseudomonas saccharophila</name>
    <dbReference type="NCBI Taxonomy" id="304"/>
    <lineage>
        <taxon>Bacteria</taxon>
        <taxon>Pseudomonadati</taxon>
        <taxon>Pseudomonadota</taxon>
        <taxon>Betaproteobacteria</taxon>
        <taxon>Burkholderiales</taxon>
        <taxon>Sphaerotilaceae</taxon>
        <taxon>Roseateles</taxon>
    </lineage>
</organism>
<dbReference type="Pfam" id="PF07589">
    <property type="entry name" value="PEP-CTERM"/>
    <property type="match status" value="1"/>
</dbReference>
<accession>A0ABU1YG87</accession>
<keyword evidence="4" id="KW-1185">Reference proteome</keyword>
<feature type="domain" description="Ice-binding protein C-terminal" evidence="2">
    <location>
        <begin position="259"/>
        <end position="283"/>
    </location>
</feature>
<feature type="chain" id="PRO_5047139922" description="Ice-binding protein C-terminal domain-containing protein" evidence="1">
    <location>
        <begin position="26"/>
        <end position="292"/>
    </location>
</feature>